<keyword evidence="10" id="KW-0998">Cell outer membrane</keyword>
<evidence type="ECO:0000256" key="2">
    <source>
        <dbReference type="ARBA" id="ARBA00011233"/>
    </source>
</evidence>
<accession>A0ABU5I9H2</accession>
<dbReference type="PANTHER" id="PTHR34501:SF9">
    <property type="entry name" value="MAJOR OUTER MEMBRANE PROTEIN P.IA"/>
    <property type="match status" value="1"/>
</dbReference>
<evidence type="ECO:0000256" key="8">
    <source>
        <dbReference type="ARBA" id="ARBA00023114"/>
    </source>
</evidence>
<keyword evidence="4" id="KW-1134">Transmembrane beta strand</keyword>
<evidence type="ECO:0000256" key="7">
    <source>
        <dbReference type="ARBA" id="ARBA00023065"/>
    </source>
</evidence>
<evidence type="ECO:0000256" key="4">
    <source>
        <dbReference type="ARBA" id="ARBA00022452"/>
    </source>
</evidence>
<dbReference type="InterPro" id="IPR033900">
    <property type="entry name" value="Gram_neg_porin_domain"/>
</dbReference>
<evidence type="ECO:0000313" key="13">
    <source>
        <dbReference type="EMBL" id="MDZ5455755.1"/>
    </source>
</evidence>
<dbReference type="InterPro" id="IPR023614">
    <property type="entry name" value="Porin_dom_sf"/>
</dbReference>
<evidence type="ECO:0000256" key="10">
    <source>
        <dbReference type="ARBA" id="ARBA00023237"/>
    </source>
</evidence>
<keyword evidence="3" id="KW-0813">Transport</keyword>
<dbReference type="SUPFAM" id="SSF56935">
    <property type="entry name" value="Porins"/>
    <property type="match status" value="1"/>
</dbReference>
<evidence type="ECO:0000313" key="14">
    <source>
        <dbReference type="Proteomes" id="UP001293718"/>
    </source>
</evidence>
<keyword evidence="7" id="KW-0406">Ion transport</keyword>
<gene>
    <name evidence="13" type="ORF">SM757_04125</name>
</gene>
<sequence length="206" mass="21048">MKPSLLFAAFLCTAACTASAQTGVNIFGIADAWVGQTRHKAGAASTDRVSVLESGGAQASRWGLRGSEDLGGGLSARFVLEQGISLDSGTVTNVSASNVGFNRNAYVALAKSGLGEVRLGRMLTAYDALRGSNNQLYDSSGFASTGQVWGAGAAAGNGQAEVKGSDYLARGNNTVLLRTAPMGPFIASVSASAGKGPRQKPRRRGC</sequence>
<feature type="chain" id="PRO_5046354603" evidence="11">
    <location>
        <begin position="21"/>
        <end position="206"/>
    </location>
</feature>
<evidence type="ECO:0000256" key="5">
    <source>
        <dbReference type="ARBA" id="ARBA00022692"/>
    </source>
</evidence>
<dbReference type="Gene3D" id="2.40.160.10">
    <property type="entry name" value="Porin"/>
    <property type="match status" value="1"/>
</dbReference>
<evidence type="ECO:0000256" key="1">
    <source>
        <dbReference type="ARBA" id="ARBA00004571"/>
    </source>
</evidence>
<feature type="signal peptide" evidence="11">
    <location>
        <begin position="1"/>
        <end position="20"/>
    </location>
</feature>
<feature type="domain" description="Porin" evidence="12">
    <location>
        <begin position="9"/>
        <end position="197"/>
    </location>
</feature>
<evidence type="ECO:0000256" key="6">
    <source>
        <dbReference type="ARBA" id="ARBA00022729"/>
    </source>
</evidence>
<keyword evidence="8" id="KW-0626">Porin</keyword>
<keyword evidence="9" id="KW-0472">Membrane</keyword>
<keyword evidence="6 11" id="KW-0732">Signal</keyword>
<keyword evidence="5" id="KW-0812">Transmembrane</keyword>
<evidence type="ECO:0000256" key="9">
    <source>
        <dbReference type="ARBA" id="ARBA00023136"/>
    </source>
</evidence>
<evidence type="ECO:0000256" key="3">
    <source>
        <dbReference type="ARBA" id="ARBA00022448"/>
    </source>
</evidence>
<comment type="subunit">
    <text evidence="2">Homotrimer.</text>
</comment>
<organism evidence="13 14">
    <name type="scientific">Azohydromonas lata</name>
    <dbReference type="NCBI Taxonomy" id="45677"/>
    <lineage>
        <taxon>Bacteria</taxon>
        <taxon>Pseudomonadati</taxon>
        <taxon>Pseudomonadota</taxon>
        <taxon>Betaproteobacteria</taxon>
        <taxon>Burkholderiales</taxon>
        <taxon>Sphaerotilaceae</taxon>
        <taxon>Azohydromonas</taxon>
    </lineage>
</organism>
<dbReference type="EMBL" id="JAXOJX010000003">
    <property type="protein sequence ID" value="MDZ5455755.1"/>
    <property type="molecule type" value="Genomic_DNA"/>
</dbReference>
<evidence type="ECO:0000259" key="12">
    <source>
        <dbReference type="Pfam" id="PF13609"/>
    </source>
</evidence>
<dbReference type="InterPro" id="IPR050298">
    <property type="entry name" value="Gram-neg_bact_OMP"/>
</dbReference>
<reference evidence="13 14" key="1">
    <citation type="submission" date="2023-11" db="EMBL/GenBank/DDBJ databases">
        <title>Draft genome of Azohydromonas lata strain H1 (DSM1123), a polyhydroxyalkanoate producer.</title>
        <authorList>
            <person name="Traversa D."/>
            <person name="D'Addabbo P."/>
            <person name="Pazzani C."/>
            <person name="Manzari C."/>
            <person name="Chiara M."/>
            <person name="Scrascia M."/>
        </authorList>
    </citation>
    <scope>NUCLEOTIDE SEQUENCE [LARGE SCALE GENOMIC DNA]</scope>
    <source>
        <strain evidence="13 14">H1</strain>
    </source>
</reference>
<dbReference type="Proteomes" id="UP001293718">
    <property type="component" value="Unassembled WGS sequence"/>
</dbReference>
<protein>
    <submittedName>
        <fullName evidence="13">Porin</fullName>
    </submittedName>
</protein>
<keyword evidence="14" id="KW-1185">Reference proteome</keyword>
<proteinExistence type="predicted"/>
<comment type="subcellular location">
    <subcellularLocation>
        <location evidence="1">Cell outer membrane</location>
        <topology evidence="1">Multi-pass membrane protein</topology>
    </subcellularLocation>
</comment>
<dbReference type="PANTHER" id="PTHR34501">
    <property type="entry name" value="PROTEIN YDDL-RELATED"/>
    <property type="match status" value="1"/>
</dbReference>
<dbReference type="CDD" id="cd00342">
    <property type="entry name" value="gram_neg_porins"/>
    <property type="match status" value="1"/>
</dbReference>
<name>A0ABU5I9H2_9BURK</name>
<evidence type="ECO:0000256" key="11">
    <source>
        <dbReference type="SAM" id="SignalP"/>
    </source>
</evidence>
<dbReference type="RefSeq" id="WP_322464439.1">
    <property type="nucleotide sequence ID" value="NZ_JAXOJX010000003.1"/>
</dbReference>
<dbReference type="Pfam" id="PF13609">
    <property type="entry name" value="Porin_4"/>
    <property type="match status" value="1"/>
</dbReference>
<comment type="caution">
    <text evidence="13">The sequence shown here is derived from an EMBL/GenBank/DDBJ whole genome shotgun (WGS) entry which is preliminary data.</text>
</comment>